<dbReference type="RefSeq" id="WP_185692450.1">
    <property type="nucleotide sequence ID" value="NZ_JACHVA010000075.1"/>
</dbReference>
<evidence type="ECO:0000313" key="4">
    <source>
        <dbReference type="EMBL" id="MBC2601742.1"/>
    </source>
</evidence>
<feature type="domain" description="Sulfatase N-terminal" evidence="3">
    <location>
        <begin position="2"/>
        <end position="358"/>
    </location>
</feature>
<reference evidence="4 5" key="1">
    <citation type="submission" date="2020-07" db="EMBL/GenBank/DDBJ databases">
        <authorList>
            <person name="Feng X."/>
        </authorList>
    </citation>
    <scope>NUCLEOTIDE SEQUENCE [LARGE SCALE GENOMIC DNA]</scope>
    <source>
        <strain evidence="4 5">JCM14086</strain>
    </source>
</reference>
<gene>
    <name evidence="4" type="ORF">H5P30_08125</name>
</gene>
<name>A0A7X1AXL7_9BACT</name>
<dbReference type="GO" id="GO:0005737">
    <property type="term" value="C:cytoplasm"/>
    <property type="evidence" value="ECO:0007669"/>
    <property type="project" value="TreeGrafter"/>
</dbReference>
<dbReference type="Proteomes" id="UP000525652">
    <property type="component" value="Unassembled WGS sequence"/>
</dbReference>
<evidence type="ECO:0000256" key="2">
    <source>
        <dbReference type="ARBA" id="ARBA00022801"/>
    </source>
</evidence>
<keyword evidence="5" id="KW-1185">Reference proteome</keyword>
<dbReference type="EMBL" id="JACHVA010000075">
    <property type="protein sequence ID" value="MBC2601742.1"/>
    <property type="molecule type" value="Genomic_DNA"/>
</dbReference>
<dbReference type="InterPro" id="IPR017850">
    <property type="entry name" value="Alkaline_phosphatase_core_sf"/>
</dbReference>
<accession>A0A7X1AXL7</accession>
<keyword evidence="4" id="KW-0808">Transferase</keyword>
<dbReference type="AlphaFoldDB" id="A0A7X1AXL7"/>
<comment type="caution">
    <text evidence="4">The sequence shown here is derived from an EMBL/GenBank/DDBJ whole genome shotgun (WGS) entry which is preliminary data.</text>
</comment>
<organism evidence="4 5">
    <name type="scientific">Puniceicoccus vermicola</name>
    <dbReference type="NCBI Taxonomy" id="388746"/>
    <lineage>
        <taxon>Bacteria</taxon>
        <taxon>Pseudomonadati</taxon>
        <taxon>Verrucomicrobiota</taxon>
        <taxon>Opitutia</taxon>
        <taxon>Puniceicoccales</taxon>
        <taxon>Puniceicoccaceae</taxon>
        <taxon>Puniceicoccus</taxon>
    </lineage>
</organism>
<dbReference type="Gene3D" id="3.40.720.10">
    <property type="entry name" value="Alkaline Phosphatase, subunit A"/>
    <property type="match status" value="1"/>
</dbReference>
<dbReference type="GO" id="GO:0016740">
    <property type="term" value="F:transferase activity"/>
    <property type="evidence" value="ECO:0007669"/>
    <property type="project" value="UniProtKB-KW"/>
</dbReference>
<evidence type="ECO:0000313" key="5">
    <source>
        <dbReference type="Proteomes" id="UP000525652"/>
    </source>
</evidence>
<dbReference type="Pfam" id="PF00884">
    <property type="entry name" value="Sulfatase"/>
    <property type="match status" value="1"/>
</dbReference>
<dbReference type="PANTHER" id="PTHR45953">
    <property type="entry name" value="IDURONATE 2-SULFATASE"/>
    <property type="match status" value="1"/>
</dbReference>
<dbReference type="GO" id="GO:0008484">
    <property type="term" value="F:sulfuric ester hydrolase activity"/>
    <property type="evidence" value="ECO:0007669"/>
    <property type="project" value="TreeGrafter"/>
</dbReference>
<evidence type="ECO:0000259" key="3">
    <source>
        <dbReference type="Pfam" id="PF00884"/>
    </source>
</evidence>
<dbReference type="SUPFAM" id="SSF53649">
    <property type="entry name" value="Alkaline phosphatase-like"/>
    <property type="match status" value="1"/>
</dbReference>
<evidence type="ECO:0000256" key="1">
    <source>
        <dbReference type="ARBA" id="ARBA00022723"/>
    </source>
</evidence>
<dbReference type="GO" id="GO:0046872">
    <property type="term" value="F:metal ion binding"/>
    <property type="evidence" value="ECO:0007669"/>
    <property type="project" value="UniProtKB-KW"/>
</dbReference>
<dbReference type="InterPro" id="IPR000917">
    <property type="entry name" value="Sulfatase_N"/>
</dbReference>
<sequence length="502" mass="56419">MILADQFNASWMGAAGHAQAITPNLDKLSAEGVSFSNAYCQNPICTPSRVCIASSQYCHNHGYYGLSGNANPDLPNLFRHFRSEGYRTAAYGKLHLPCAPRNWIADDVDEFGDTYESADNIHGQSEFLSGLERDGLRDLEDSWHNSKNYGRSGIPMDAMPSQLPLERTQEMWCAGKAMSFMEESGEMPFCIQVSLQKPHHPLLPNPRFWEMYPEDLELPSTWNLPPNGRPSHFREQWEECRKMQPEFGQPGEDIEALYRRCWRGTLACVTQVDYVIGQLMEFLDERGLRDNTIVVFGSDHGAYHGIHGILEKAPGICSDEVCRVPMIWRIPGFPGAGKECKALVENIDIGPTLAELCGTREMNYADGKSLCPLVDGSVDSVHEAAVTENAWSKAVRWDRWRLVHYPAGMFGAEPEGELYDLESDPSERVNLYDDQAYQEQVRIGMTLLTDWLIKSMRVTTTPMLVQTVKKLGESRVVPQESDGRAANAFQPGGRNDLLINYL</sequence>
<keyword evidence="2 4" id="KW-0378">Hydrolase</keyword>
<keyword evidence="1" id="KW-0479">Metal-binding</keyword>
<protein>
    <submittedName>
        <fullName evidence="4">Sulfatase-like hydrolase/transferase</fullName>
    </submittedName>
</protein>
<proteinExistence type="predicted"/>
<dbReference type="PANTHER" id="PTHR45953:SF1">
    <property type="entry name" value="IDURONATE 2-SULFATASE"/>
    <property type="match status" value="1"/>
</dbReference>